<protein>
    <recommendedName>
        <fullName evidence="8">YetF C-terminal domain-containing protein</fullName>
    </recommendedName>
</protein>
<gene>
    <name evidence="9" type="ORF">B0A70_12175</name>
    <name evidence="10" type="ORF">SAMN05421796_10318</name>
</gene>
<evidence type="ECO:0000256" key="5">
    <source>
        <dbReference type="ARBA" id="ARBA00022989"/>
    </source>
</evidence>
<evidence type="ECO:0000256" key="6">
    <source>
        <dbReference type="ARBA" id="ARBA00023136"/>
    </source>
</evidence>
<reference evidence="10" key="3">
    <citation type="submission" date="2017-01" db="EMBL/GenBank/DDBJ databases">
        <authorList>
            <person name="Mah S.A."/>
            <person name="Swanson W.J."/>
            <person name="Moy G.W."/>
            <person name="Vacquier V.D."/>
        </authorList>
    </citation>
    <scope>NUCLEOTIDE SEQUENCE [LARGE SCALE GENOMIC DNA]</scope>
    <source>
        <strain evidence="10">DSM 21068</strain>
    </source>
</reference>
<dbReference type="OrthoDB" id="6538282at2"/>
<evidence type="ECO:0000256" key="1">
    <source>
        <dbReference type="ARBA" id="ARBA00004651"/>
    </source>
</evidence>
<comment type="similarity">
    <text evidence="2">Belongs to the UPF0702 family.</text>
</comment>
<dbReference type="STRING" id="551459.SAMN05421796_10318"/>
<dbReference type="InterPro" id="IPR023090">
    <property type="entry name" value="UPF0702_alpha/beta_dom_sf"/>
</dbReference>
<feature type="transmembrane region" description="Helical" evidence="7">
    <location>
        <begin position="17"/>
        <end position="40"/>
    </location>
</feature>
<dbReference type="EMBL" id="MUGO01000018">
    <property type="protein sequence ID" value="PQA91843.1"/>
    <property type="molecule type" value="Genomic_DNA"/>
</dbReference>
<reference evidence="11" key="2">
    <citation type="submission" date="2017-01" db="EMBL/GenBank/DDBJ databases">
        <authorList>
            <person name="Varghese N."/>
            <person name="Submissions S."/>
        </authorList>
    </citation>
    <scope>NUCLEOTIDE SEQUENCE [LARGE SCALE GENOMIC DNA]</scope>
    <source>
        <strain evidence="11">DSM 21068</strain>
    </source>
</reference>
<dbReference type="Gene3D" id="3.30.240.20">
    <property type="entry name" value="bsu07140 like domains"/>
    <property type="match status" value="1"/>
</dbReference>
<evidence type="ECO:0000313" key="9">
    <source>
        <dbReference type="EMBL" id="PQA91843.1"/>
    </source>
</evidence>
<comment type="subcellular location">
    <subcellularLocation>
        <location evidence="1">Cell membrane</location>
        <topology evidence="1">Multi-pass membrane protein</topology>
    </subcellularLocation>
</comment>
<dbReference type="Proteomes" id="UP000186246">
    <property type="component" value="Unassembled WGS sequence"/>
</dbReference>
<dbReference type="Pfam" id="PF04239">
    <property type="entry name" value="DUF421"/>
    <property type="match status" value="1"/>
</dbReference>
<evidence type="ECO:0000256" key="2">
    <source>
        <dbReference type="ARBA" id="ARBA00006448"/>
    </source>
</evidence>
<dbReference type="PANTHER" id="PTHR34582">
    <property type="entry name" value="UPF0702 TRANSMEMBRANE PROTEIN YCAP"/>
    <property type="match status" value="1"/>
</dbReference>
<evidence type="ECO:0000256" key="7">
    <source>
        <dbReference type="SAM" id="Phobius"/>
    </source>
</evidence>
<reference evidence="9 12" key="1">
    <citation type="submission" date="2016-11" db="EMBL/GenBank/DDBJ databases">
        <title>Whole genomes of Flavobacteriaceae.</title>
        <authorList>
            <person name="Stine C."/>
            <person name="Li C."/>
            <person name="Tadesse D."/>
        </authorList>
    </citation>
    <scope>NUCLEOTIDE SEQUENCE [LARGE SCALE GENOMIC DNA]</scope>
    <source>
        <strain evidence="9 12">DSM 21068</strain>
    </source>
</reference>
<sequence>MQINWKELWMGTESWDFLFQVIFRTAVMFFTIIIGIRILGKRGVKQLSIFELVVIIGLGSAAGDPMFYREVGLLSSIIVFSVIIFFYSLIIYLIGKSKKIEILLEGKPVLLIQDGIFSIENFKKENLGSDEFFAELRLKSVSHLGQIESAIEETSGEISIFYYEDKDVKYGLPVILNSLDKATPFFNENCHYSCTFCGFTEFKNQHSENSCKNCSRHYWVKSSNVQRIS</sequence>
<keyword evidence="6 7" id="KW-0472">Membrane</keyword>
<dbReference type="Proteomes" id="UP000238314">
    <property type="component" value="Unassembled WGS sequence"/>
</dbReference>
<evidence type="ECO:0000256" key="4">
    <source>
        <dbReference type="ARBA" id="ARBA00022692"/>
    </source>
</evidence>
<keyword evidence="3" id="KW-1003">Cell membrane</keyword>
<evidence type="ECO:0000313" key="11">
    <source>
        <dbReference type="Proteomes" id="UP000186246"/>
    </source>
</evidence>
<feature type="transmembrane region" description="Helical" evidence="7">
    <location>
        <begin position="73"/>
        <end position="94"/>
    </location>
</feature>
<proteinExistence type="inferred from homology"/>
<keyword evidence="5 7" id="KW-1133">Transmembrane helix</keyword>
<name>A0A1N7LRG0_9FLAO</name>
<evidence type="ECO:0000313" key="12">
    <source>
        <dbReference type="Proteomes" id="UP000238314"/>
    </source>
</evidence>
<accession>A0A1N7LRG0</accession>
<keyword evidence="12" id="KW-1185">Reference proteome</keyword>
<dbReference type="RefSeq" id="WP_076450885.1">
    <property type="nucleotide sequence ID" value="NZ_FTOJ01000003.1"/>
</dbReference>
<evidence type="ECO:0000256" key="3">
    <source>
        <dbReference type="ARBA" id="ARBA00022475"/>
    </source>
</evidence>
<evidence type="ECO:0000259" key="8">
    <source>
        <dbReference type="Pfam" id="PF04239"/>
    </source>
</evidence>
<dbReference type="EMBL" id="FTOJ01000003">
    <property type="protein sequence ID" value="SIS76291.1"/>
    <property type="molecule type" value="Genomic_DNA"/>
</dbReference>
<dbReference type="PANTHER" id="PTHR34582:SF6">
    <property type="entry name" value="UPF0702 TRANSMEMBRANE PROTEIN YCAP"/>
    <property type="match status" value="1"/>
</dbReference>
<dbReference type="AlphaFoldDB" id="A0A1N7LRG0"/>
<evidence type="ECO:0000313" key="10">
    <source>
        <dbReference type="EMBL" id="SIS76291.1"/>
    </source>
</evidence>
<keyword evidence="4 7" id="KW-0812">Transmembrane</keyword>
<feature type="transmembrane region" description="Helical" evidence="7">
    <location>
        <begin position="47"/>
        <end position="67"/>
    </location>
</feature>
<organism evidence="10 11">
    <name type="scientific">Chryseobacterium piscicola</name>
    <dbReference type="NCBI Taxonomy" id="551459"/>
    <lineage>
        <taxon>Bacteria</taxon>
        <taxon>Pseudomonadati</taxon>
        <taxon>Bacteroidota</taxon>
        <taxon>Flavobacteriia</taxon>
        <taxon>Flavobacteriales</taxon>
        <taxon>Weeksellaceae</taxon>
        <taxon>Chryseobacterium group</taxon>
        <taxon>Chryseobacterium</taxon>
    </lineage>
</organism>
<feature type="domain" description="YetF C-terminal" evidence="8">
    <location>
        <begin position="96"/>
        <end position="177"/>
    </location>
</feature>
<dbReference type="GO" id="GO:0005886">
    <property type="term" value="C:plasma membrane"/>
    <property type="evidence" value="ECO:0007669"/>
    <property type="project" value="UniProtKB-SubCell"/>
</dbReference>
<dbReference type="InterPro" id="IPR007353">
    <property type="entry name" value="DUF421"/>
</dbReference>